<organism evidence="5 6">
    <name type="scientific">Terriglobus aquaticus</name>
    <dbReference type="NCBI Taxonomy" id="940139"/>
    <lineage>
        <taxon>Bacteria</taxon>
        <taxon>Pseudomonadati</taxon>
        <taxon>Acidobacteriota</taxon>
        <taxon>Terriglobia</taxon>
        <taxon>Terriglobales</taxon>
        <taxon>Acidobacteriaceae</taxon>
        <taxon>Terriglobus</taxon>
    </lineage>
</organism>
<evidence type="ECO:0000259" key="2">
    <source>
        <dbReference type="Pfam" id="PF16334"/>
    </source>
</evidence>
<dbReference type="InterPro" id="IPR033433">
    <property type="entry name" value="GtaA_N"/>
</dbReference>
<accession>A0ABW9KLA7</accession>
<evidence type="ECO:0000313" key="6">
    <source>
        <dbReference type="Proteomes" id="UP001634747"/>
    </source>
</evidence>
<dbReference type="PANTHER" id="PTHR31987:SF1">
    <property type="entry name" value="GLUTAMINASE A"/>
    <property type="match status" value="1"/>
</dbReference>
<dbReference type="Gene3D" id="1.50.10.10">
    <property type="match status" value="1"/>
</dbReference>
<dbReference type="InterPro" id="IPR032514">
    <property type="entry name" value="GtaA_central"/>
</dbReference>
<feature type="domain" description="Glutaminase A N-terminal" evidence="4">
    <location>
        <begin position="107"/>
        <end position="330"/>
    </location>
</feature>
<protein>
    <submittedName>
        <fullName evidence="5">Glutaminase domain-containing protein</fullName>
    </submittedName>
</protein>
<dbReference type="InterPro" id="IPR032515">
    <property type="entry name" value="DUF4964"/>
</dbReference>
<sequence length="690" mass="76510">MTFRSTPWLRCAVACSALAVAGSALLAASAVAQQSPRPPATPLVTHNPYFSIWSDADTLNDSETVHWTGHANPLTSLLRIDGKVYRVMGRGPGQPLQQTARQVTALHTIYRFTGAGVAVTLTFFTPAFTDDLDVMSRPVTYLTWTVASTDGASHKVEAVLDASADLATSYPGQPVTTSRARTAQTDVVSVGSRDQQVLNRSGDDLRIDWGYFRIAVPHDEAATLATGDRLLRSFTNGELPQEDDLSVPTGANHHSDHIAAALDLGSVGQAPVSRHVLLTYTEDYSFQLFHQNLRPYWQRNGMTVGTMLDHAATEYSSLEQKAAAFETSFQQTMTAAGGEQYAWLCTLSYRQAIAAHTLVAGADGEPLTFEKENFSNGDTATVDVIYPGAPIWLLFNPKLLHAEVLPVLRYASMTDRWHFPFAPHDLGQFPLANGQEYGGGEKTEEDQMPVEETGNLLILVDALARAEKDTTLAAQFWPRLSQWAEYLRTHGLDPENQLTTDDFAGHVAHNSNLSIKAAEGVAAYAHLAKLLHHEDEANRYNAEAHRMATEWLKLAREGDHYKLAFNSPGTWSQKYNLVWDKLLHYDLFPASVARDELAFYKTKINRYGLPLDSRRDYTKLDWEIWTGTLADDDATFQAIMSPIYTWLNEGPTRVPLTDWYDTKTGKQEGFQARSVVGGVFIKALRTKMEH</sequence>
<evidence type="ECO:0000313" key="5">
    <source>
        <dbReference type="EMBL" id="MFN2976580.1"/>
    </source>
</evidence>
<dbReference type="Proteomes" id="UP001634747">
    <property type="component" value="Unassembled WGS sequence"/>
</dbReference>
<feature type="signal peptide" evidence="1">
    <location>
        <begin position="1"/>
        <end position="32"/>
    </location>
</feature>
<dbReference type="PANTHER" id="PTHR31987">
    <property type="entry name" value="GLUTAMINASE A-RELATED"/>
    <property type="match status" value="1"/>
</dbReference>
<feature type="domain" description="Glutaminase A central" evidence="3">
    <location>
        <begin position="338"/>
        <end position="682"/>
    </location>
</feature>
<dbReference type="InterPro" id="IPR012341">
    <property type="entry name" value="6hp_glycosidase-like_sf"/>
</dbReference>
<gene>
    <name evidence="5" type="ORF">ACK2TP_12470</name>
</gene>
<dbReference type="EMBL" id="JBJYXY010000001">
    <property type="protein sequence ID" value="MFN2976580.1"/>
    <property type="molecule type" value="Genomic_DNA"/>
</dbReference>
<dbReference type="Pfam" id="PF17168">
    <property type="entry name" value="DUF5127"/>
    <property type="match status" value="1"/>
</dbReference>
<feature type="chain" id="PRO_5045617427" evidence="1">
    <location>
        <begin position="33"/>
        <end position="690"/>
    </location>
</feature>
<evidence type="ECO:0000259" key="3">
    <source>
        <dbReference type="Pfam" id="PF16335"/>
    </source>
</evidence>
<dbReference type="SUPFAM" id="SSF48208">
    <property type="entry name" value="Six-hairpin glycosidases"/>
    <property type="match status" value="1"/>
</dbReference>
<evidence type="ECO:0000256" key="1">
    <source>
        <dbReference type="SAM" id="SignalP"/>
    </source>
</evidence>
<comment type="caution">
    <text evidence="5">The sequence shown here is derived from an EMBL/GenBank/DDBJ whole genome shotgun (WGS) entry which is preliminary data.</text>
</comment>
<evidence type="ECO:0000259" key="4">
    <source>
        <dbReference type="Pfam" id="PF17168"/>
    </source>
</evidence>
<dbReference type="InterPro" id="IPR008928">
    <property type="entry name" value="6-hairpin_glycosidase_sf"/>
</dbReference>
<reference evidence="5 6" key="1">
    <citation type="submission" date="2024-12" db="EMBL/GenBank/DDBJ databases">
        <authorList>
            <person name="Lee Y."/>
        </authorList>
    </citation>
    <scope>NUCLEOTIDE SEQUENCE [LARGE SCALE GENOMIC DNA]</scope>
    <source>
        <strain evidence="5 6">03SUJ4</strain>
    </source>
</reference>
<keyword evidence="1" id="KW-0732">Signal</keyword>
<keyword evidence="6" id="KW-1185">Reference proteome</keyword>
<dbReference type="Pfam" id="PF16335">
    <property type="entry name" value="GtaA_6_Hairpin"/>
    <property type="match status" value="1"/>
</dbReference>
<dbReference type="Pfam" id="PF16334">
    <property type="entry name" value="DUF4964"/>
    <property type="match status" value="1"/>
</dbReference>
<name>A0ABW9KLA7_9BACT</name>
<dbReference type="InterPro" id="IPR052743">
    <property type="entry name" value="Glutaminase_GtaA"/>
</dbReference>
<proteinExistence type="predicted"/>
<dbReference type="RefSeq" id="WP_263411948.1">
    <property type="nucleotide sequence ID" value="NZ_BAABBH010000001.1"/>
</dbReference>
<feature type="domain" description="DUF4964" evidence="2">
    <location>
        <begin position="12"/>
        <end position="90"/>
    </location>
</feature>